<dbReference type="InterPro" id="IPR043143">
    <property type="entry name" value="Mal/L-sulf/L-lact_DH-like_NADP"/>
</dbReference>
<dbReference type="PANTHER" id="PTHR11091">
    <property type="entry name" value="OXIDOREDUCTASE-RELATED"/>
    <property type="match status" value="1"/>
</dbReference>
<comment type="caution">
    <text evidence="3">The sequence shown here is derived from an EMBL/GenBank/DDBJ whole genome shotgun (WGS) entry which is preliminary data.</text>
</comment>
<proteinExistence type="inferred from homology"/>
<dbReference type="PANTHER" id="PTHR11091:SF0">
    <property type="entry name" value="MALATE DEHYDROGENASE"/>
    <property type="match status" value="1"/>
</dbReference>
<dbReference type="AlphaFoldDB" id="A0A6B0YZC0"/>
<protein>
    <submittedName>
        <fullName evidence="3">Ldh family oxidoreductase</fullName>
    </submittedName>
</protein>
<sequence length="348" mass="37346">MITKTADELHSLVKQILLAAGADEQNAEEVAHHLVLSNLSGVDTHGIWPMPIYVAGIQADEIFPAAKPSILQETATSALVTGNWTFGHVGAKYAMELAISKAKTQNVAVVGMVQLHHIGRLGHYVEMAAAENMVGMVWAGGYGEVTPATVPYGGRRRVLHTNPISVGLPAGEESTMMFDWATTALSGVKVDNAYNRGEQLPPNSIVDKDGVPTTNPDDFFAGGGHLPFGAHKGYTLMMAAEYLGRIFTGADSYVEAGRAGAIMLHQGVTMMAIKADLFQPFAEYAERADEMERRVRAVPPAPGFDEVLAPGDLEARTREQRRREGIPIAEDIWQSLTEAAATVGVEIA</sequence>
<comment type="similarity">
    <text evidence="1">Belongs to the LDH2/MDH2 oxidoreductase family.</text>
</comment>
<keyword evidence="2" id="KW-0560">Oxidoreductase</keyword>
<dbReference type="Gene3D" id="1.10.1530.10">
    <property type="match status" value="1"/>
</dbReference>
<reference evidence="3" key="1">
    <citation type="submission" date="2019-09" db="EMBL/GenBank/DDBJ databases">
        <title>Characterisation of the sponge microbiome using genome-centric metagenomics.</title>
        <authorList>
            <person name="Engelberts J.P."/>
            <person name="Robbins S.J."/>
            <person name="De Goeij J.M."/>
            <person name="Aranda M."/>
            <person name="Bell S.C."/>
            <person name="Webster N.S."/>
        </authorList>
    </citation>
    <scope>NUCLEOTIDE SEQUENCE</scope>
    <source>
        <strain evidence="3">SB0664_bin_27</strain>
    </source>
</reference>
<name>A0A6B0YZC0_9CHLR</name>
<organism evidence="3">
    <name type="scientific">Caldilineaceae bacterium SB0664_bin_27</name>
    <dbReference type="NCBI Taxonomy" id="2605260"/>
    <lineage>
        <taxon>Bacteria</taxon>
        <taxon>Bacillati</taxon>
        <taxon>Chloroflexota</taxon>
        <taxon>Caldilineae</taxon>
        <taxon>Caldilineales</taxon>
        <taxon>Caldilineaceae</taxon>
    </lineage>
</organism>
<dbReference type="Gene3D" id="3.30.1370.60">
    <property type="entry name" value="Hypothetical oxidoreductase yiak, domain 2"/>
    <property type="match status" value="1"/>
</dbReference>
<evidence type="ECO:0000313" key="3">
    <source>
        <dbReference type="EMBL" id="MXY94992.1"/>
    </source>
</evidence>
<dbReference type="GO" id="GO:0016491">
    <property type="term" value="F:oxidoreductase activity"/>
    <property type="evidence" value="ECO:0007669"/>
    <property type="project" value="UniProtKB-KW"/>
</dbReference>
<dbReference type="Pfam" id="PF02615">
    <property type="entry name" value="Ldh_2"/>
    <property type="match status" value="1"/>
</dbReference>
<dbReference type="InterPro" id="IPR043144">
    <property type="entry name" value="Mal/L-sulf/L-lact_DH-like_ah"/>
</dbReference>
<evidence type="ECO:0000256" key="1">
    <source>
        <dbReference type="ARBA" id="ARBA00006056"/>
    </source>
</evidence>
<accession>A0A6B0YZC0</accession>
<gene>
    <name evidence="3" type="ORF">F4Y42_16250</name>
</gene>
<dbReference type="SUPFAM" id="SSF89733">
    <property type="entry name" value="L-sulfolactate dehydrogenase-like"/>
    <property type="match status" value="1"/>
</dbReference>
<dbReference type="InterPro" id="IPR003767">
    <property type="entry name" value="Malate/L-lactate_DH-like"/>
</dbReference>
<dbReference type="InterPro" id="IPR036111">
    <property type="entry name" value="Mal/L-sulfo/L-lacto_DH-like_sf"/>
</dbReference>
<dbReference type="EMBL" id="VXRG01000131">
    <property type="protein sequence ID" value="MXY94992.1"/>
    <property type="molecule type" value="Genomic_DNA"/>
</dbReference>
<evidence type="ECO:0000256" key="2">
    <source>
        <dbReference type="ARBA" id="ARBA00023002"/>
    </source>
</evidence>